<sequence length="89" mass="10209">MQGEENSSETPIEDSVRSSLFTNAPAHQHGRCELSFTHLLSEQEASRSDAVDEWFQSVDTSHFKSLLTDDRFPPTECFMDMLRENRSDL</sequence>
<evidence type="ECO:0000256" key="1">
    <source>
        <dbReference type="SAM" id="MobiDB-lite"/>
    </source>
</evidence>
<organism evidence="2 3">
    <name type="scientific">Paragonimus westermani</name>
    <dbReference type="NCBI Taxonomy" id="34504"/>
    <lineage>
        <taxon>Eukaryota</taxon>
        <taxon>Metazoa</taxon>
        <taxon>Spiralia</taxon>
        <taxon>Lophotrochozoa</taxon>
        <taxon>Platyhelminthes</taxon>
        <taxon>Trematoda</taxon>
        <taxon>Digenea</taxon>
        <taxon>Plagiorchiida</taxon>
        <taxon>Troglotremata</taxon>
        <taxon>Troglotrematidae</taxon>
        <taxon>Paragonimus</taxon>
    </lineage>
</organism>
<evidence type="ECO:0000313" key="3">
    <source>
        <dbReference type="Proteomes" id="UP000699462"/>
    </source>
</evidence>
<feature type="region of interest" description="Disordered" evidence="1">
    <location>
        <begin position="1"/>
        <end position="23"/>
    </location>
</feature>
<keyword evidence="3" id="KW-1185">Reference proteome</keyword>
<name>A0A8T0D4F3_9TREM</name>
<accession>A0A8T0D4F3</accession>
<comment type="caution">
    <text evidence="2">The sequence shown here is derived from an EMBL/GenBank/DDBJ whole genome shotgun (WGS) entry which is preliminary data.</text>
</comment>
<dbReference type="EMBL" id="JTDF01021613">
    <property type="protein sequence ID" value="KAF8561608.1"/>
    <property type="molecule type" value="Genomic_DNA"/>
</dbReference>
<evidence type="ECO:0000313" key="2">
    <source>
        <dbReference type="EMBL" id="KAF8561608.1"/>
    </source>
</evidence>
<reference evidence="2 3" key="1">
    <citation type="submission" date="2019-07" db="EMBL/GenBank/DDBJ databases">
        <title>Annotation for the trematode Paragonimus westermani.</title>
        <authorList>
            <person name="Choi Y.-J."/>
        </authorList>
    </citation>
    <scope>NUCLEOTIDE SEQUENCE [LARGE SCALE GENOMIC DNA]</scope>
    <source>
        <strain evidence="2">180907_Pwestermani</strain>
    </source>
</reference>
<feature type="compositionally biased region" description="Polar residues" evidence="1">
    <location>
        <begin position="1"/>
        <end position="10"/>
    </location>
</feature>
<proteinExistence type="predicted"/>
<dbReference type="AlphaFoldDB" id="A0A8T0D4F3"/>
<protein>
    <submittedName>
        <fullName evidence="2">Uncharacterized protein</fullName>
    </submittedName>
</protein>
<gene>
    <name evidence="2" type="ORF">P879_06479</name>
</gene>
<dbReference type="Proteomes" id="UP000699462">
    <property type="component" value="Unassembled WGS sequence"/>
</dbReference>